<feature type="signal peptide" evidence="1">
    <location>
        <begin position="1"/>
        <end position="35"/>
    </location>
</feature>
<gene>
    <name evidence="3" type="ORF">GA0070558_12782</name>
    <name evidence="2" type="ORF">TK50_07285</name>
</gene>
<accession>A0A1C4XMH8</accession>
<dbReference type="EMBL" id="FMCW01000027">
    <property type="protein sequence ID" value="SCF09586.1"/>
    <property type="molecule type" value="Genomic_DNA"/>
</dbReference>
<organism evidence="2 4">
    <name type="scientific">Micromonospora haikouensis</name>
    <dbReference type="NCBI Taxonomy" id="686309"/>
    <lineage>
        <taxon>Bacteria</taxon>
        <taxon>Bacillati</taxon>
        <taxon>Actinomycetota</taxon>
        <taxon>Actinomycetes</taxon>
        <taxon>Micromonosporales</taxon>
        <taxon>Micromonosporaceae</taxon>
        <taxon>Micromonospora</taxon>
    </lineage>
</organism>
<name>A0A0D0X2A1_9ACTN</name>
<evidence type="ECO:0000313" key="5">
    <source>
        <dbReference type="Proteomes" id="UP000199375"/>
    </source>
</evidence>
<evidence type="ECO:0000313" key="4">
    <source>
        <dbReference type="Proteomes" id="UP000032254"/>
    </source>
</evidence>
<evidence type="ECO:0000313" key="2">
    <source>
        <dbReference type="EMBL" id="KIR65261.1"/>
    </source>
</evidence>
<reference evidence="3 5" key="2">
    <citation type="submission" date="2016-06" db="EMBL/GenBank/DDBJ databases">
        <authorList>
            <person name="Kjaerup R.B."/>
            <person name="Dalgaard T.S."/>
            <person name="Juul-Madsen H.R."/>
        </authorList>
    </citation>
    <scope>NUCLEOTIDE SEQUENCE [LARGE SCALE GENOMIC DNA]</scope>
    <source>
        <strain evidence="3 5">DSM 45626</strain>
    </source>
</reference>
<protein>
    <submittedName>
        <fullName evidence="2">Uncharacterized protein</fullName>
    </submittedName>
</protein>
<feature type="chain" id="PRO_5038290885" evidence="1">
    <location>
        <begin position="36"/>
        <end position="148"/>
    </location>
</feature>
<dbReference type="PATRIC" id="fig|47853.6.peg.1550"/>
<dbReference type="AlphaFoldDB" id="A0A0D0X2A1"/>
<dbReference type="EMBL" id="JXSX01000001">
    <property type="protein sequence ID" value="KIR65261.1"/>
    <property type="molecule type" value="Genomic_DNA"/>
</dbReference>
<sequence length="148" mass="15382">MNVPTKLRRDGQSIRTLLLQLTLAVAMIFAATAVAAPAQAGPKTAPTTSTEAAVGSAAAPTAVPSGAKVLGKDSVFGPAASYSYNVYYYPPNYVEAYYTVYSGAVSFGVYCSAWGWVDGPYVGVGSWVSRVDCGAYGPATAFRFQTIG</sequence>
<keyword evidence="1" id="KW-0732">Signal</keyword>
<dbReference type="RefSeq" id="WP_043962037.1">
    <property type="nucleotide sequence ID" value="NZ_CBDREH010000031.1"/>
</dbReference>
<evidence type="ECO:0000256" key="1">
    <source>
        <dbReference type="SAM" id="SignalP"/>
    </source>
</evidence>
<dbReference type="Proteomes" id="UP000199375">
    <property type="component" value="Unassembled WGS sequence"/>
</dbReference>
<accession>A0A0D0X2A1</accession>
<keyword evidence="4" id="KW-1185">Reference proteome</keyword>
<dbReference type="Proteomes" id="UP000032254">
    <property type="component" value="Unassembled WGS sequence"/>
</dbReference>
<reference evidence="2 4" key="1">
    <citation type="submission" date="2015-01" db="EMBL/GenBank/DDBJ databases">
        <title>Sequencing and annotation of Micromonospora carbonacea strain JXNU-1 genome.</title>
        <authorList>
            <person name="Long Z."/>
            <person name="Huang Y."/>
            <person name="Jiang Y."/>
        </authorList>
    </citation>
    <scope>NUCLEOTIDE SEQUENCE [LARGE SCALE GENOMIC DNA]</scope>
    <source>
        <strain evidence="2 4">JXNU-1</strain>
    </source>
</reference>
<dbReference type="GeneID" id="301303944"/>
<proteinExistence type="predicted"/>
<evidence type="ECO:0000313" key="3">
    <source>
        <dbReference type="EMBL" id="SCF09586.1"/>
    </source>
</evidence>